<dbReference type="GO" id="GO:0016407">
    <property type="term" value="F:acetyltransferase activity"/>
    <property type="evidence" value="ECO:0007669"/>
    <property type="project" value="InterPro"/>
</dbReference>
<dbReference type="GeneID" id="37073230"/>
<dbReference type="PANTHER" id="PTHR11786">
    <property type="entry name" value="N-HYDROXYARYLAMINE O-ACETYLTRANSFERASE"/>
    <property type="match status" value="1"/>
</dbReference>
<protein>
    <submittedName>
        <fullName evidence="3">Arylamine N-acetyltransferase 2</fullName>
    </submittedName>
</protein>
<dbReference type="SUPFAM" id="SSF54001">
    <property type="entry name" value="Cysteine proteinases"/>
    <property type="match status" value="1"/>
</dbReference>
<accession>A0A318ZIH6</accession>
<proteinExistence type="inferred from homology"/>
<dbReference type="InterPro" id="IPR038765">
    <property type="entry name" value="Papain-like_cys_pep_sf"/>
</dbReference>
<keyword evidence="4" id="KW-1185">Reference proteome</keyword>
<dbReference type="OrthoDB" id="10260017at2759"/>
<dbReference type="PRINTS" id="PR01543">
    <property type="entry name" value="ANATRNSFRASE"/>
</dbReference>
<dbReference type="Pfam" id="PF00797">
    <property type="entry name" value="Acetyltransf_2"/>
    <property type="match status" value="1"/>
</dbReference>
<dbReference type="Gene3D" id="3.30.2140.20">
    <property type="match status" value="1"/>
</dbReference>
<sequence>MVSHIDWSQRASYSLEQMERYYDRIHLPLRYRHSSVPKTDEAALDHLRVLLHHQVAAVPFENLSLHYSAHRSISTDPFEIFEKVVGSKAERGGYCMENSCLFGTVLRSLGYQVYPVGGRVNEAAQPMSASQNWKGPKFDGWNHMVNIVTIGRQRYLVDVGFGSNGPHQPVPLVEGHEFHNVGNQRGRLVHGPIAQHTRAGQSMWQYEFANGEPTRWISGYCFTEEEFLPEDFTIMNYFMSTHRESWFTFHLVCVRMILDEAGERVIGDLTLFNDKLKRRVGTTSELVASFVSEEERVAALETYFHIPLTAADRESIRHTIAEIL</sequence>
<dbReference type="Proteomes" id="UP000248349">
    <property type="component" value="Unassembled WGS sequence"/>
</dbReference>
<dbReference type="InterPro" id="IPR053710">
    <property type="entry name" value="Arylamine_NAT_domain_sf"/>
</dbReference>
<keyword evidence="2 3" id="KW-0808">Transferase</keyword>
<evidence type="ECO:0000313" key="3">
    <source>
        <dbReference type="EMBL" id="PYH43500.1"/>
    </source>
</evidence>
<organism evidence="3 4">
    <name type="scientific">Aspergillus saccharolyticus JOP 1030-1</name>
    <dbReference type="NCBI Taxonomy" id="1450539"/>
    <lineage>
        <taxon>Eukaryota</taxon>
        <taxon>Fungi</taxon>
        <taxon>Dikarya</taxon>
        <taxon>Ascomycota</taxon>
        <taxon>Pezizomycotina</taxon>
        <taxon>Eurotiomycetes</taxon>
        <taxon>Eurotiomycetidae</taxon>
        <taxon>Eurotiales</taxon>
        <taxon>Aspergillaceae</taxon>
        <taxon>Aspergillus</taxon>
        <taxon>Aspergillus subgen. Circumdati</taxon>
    </lineage>
</organism>
<dbReference type="STRING" id="1450539.A0A318ZIH6"/>
<comment type="similarity">
    <text evidence="1 2">Belongs to the arylamine N-acetyltransferase family.</text>
</comment>
<dbReference type="PANTHER" id="PTHR11786:SF0">
    <property type="entry name" value="ARYLAMINE N-ACETYLTRANSFERASE 4-RELATED"/>
    <property type="match status" value="1"/>
</dbReference>
<evidence type="ECO:0000256" key="1">
    <source>
        <dbReference type="ARBA" id="ARBA00006547"/>
    </source>
</evidence>
<keyword evidence="2" id="KW-0012">Acyltransferase</keyword>
<dbReference type="AlphaFoldDB" id="A0A318ZIH6"/>
<dbReference type="EMBL" id="KZ821243">
    <property type="protein sequence ID" value="PYH43500.1"/>
    <property type="molecule type" value="Genomic_DNA"/>
</dbReference>
<name>A0A318ZIH6_9EURO</name>
<gene>
    <name evidence="3" type="ORF">BP01DRAFT_300715</name>
</gene>
<dbReference type="RefSeq" id="XP_025429482.1">
    <property type="nucleotide sequence ID" value="XM_025572002.1"/>
</dbReference>
<dbReference type="InterPro" id="IPR001447">
    <property type="entry name" value="Arylamine_N-AcTrfase"/>
</dbReference>
<evidence type="ECO:0000313" key="4">
    <source>
        <dbReference type="Proteomes" id="UP000248349"/>
    </source>
</evidence>
<evidence type="ECO:0000256" key="2">
    <source>
        <dbReference type="RuleBase" id="RU003452"/>
    </source>
</evidence>
<reference evidence="3 4" key="1">
    <citation type="submission" date="2016-12" db="EMBL/GenBank/DDBJ databases">
        <title>The genomes of Aspergillus section Nigri reveals drivers in fungal speciation.</title>
        <authorList>
            <consortium name="DOE Joint Genome Institute"/>
            <person name="Vesth T.C."/>
            <person name="Nybo J."/>
            <person name="Theobald S."/>
            <person name="Brandl J."/>
            <person name="Frisvad J.C."/>
            <person name="Nielsen K.F."/>
            <person name="Lyhne E.K."/>
            <person name="Kogle M.E."/>
            <person name="Kuo A."/>
            <person name="Riley R."/>
            <person name="Clum A."/>
            <person name="Nolan M."/>
            <person name="Lipzen A."/>
            <person name="Salamov A."/>
            <person name="Henrissat B."/>
            <person name="Wiebenga A."/>
            <person name="De Vries R.P."/>
            <person name="Grigoriev I.V."/>
            <person name="Mortensen U.H."/>
            <person name="Andersen M.R."/>
            <person name="Baker S.E."/>
        </authorList>
    </citation>
    <scope>NUCLEOTIDE SEQUENCE [LARGE SCALE GENOMIC DNA]</scope>
    <source>
        <strain evidence="3 4">JOP 1030-1</strain>
    </source>
</reference>